<dbReference type="AlphaFoldDB" id="A0A4C2ACK4"/>
<evidence type="ECO:0000313" key="1">
    <source>
        <dbReference type="EMBL" id="GBP98376.1"/>
    </source>
</evidence>
<dbReference type="OrthoDB" id="10022108at2759"/>
<comment type="caution">
    <text evidence="1">The sequence shown here is derived from an EMBL/GenBank/DDBJ whole genome shotgun (WGS) entry which is preliminary data.</text>
</comment>
<dbReference type="Proteomes" id="UP000299102">
    <property type="component" value="Unassembled WGS sequence"/>
</dbReference>
<protein>
    <submittedName>
        <fullName evidence="1">Uncharacterized protein</fullName>
    </submittedName>
</protein>
<gene>
    <name evidence="1" type="ORF">EVAR_98417_1</name>
</gene>
<name>A0A4C2ACK4_EUMVA</name>
<evidence type="ECO:0000313" key="2">
    <source>
        <dbReference type="Proteomes" id="UP000299102"/>
    </source>
</evidence>
<sequence>MWEKVDPQHPDSMVYHSNPVTIPNEITGDEIVIVGDELARGSRGLKIKEATRKLPLVLIRDVRKENPDEGIVKSIKKQNKHATADVDWSSIEIKVKFRRRVKNDLECHPVLEVSSELWRRLVDARYVYVGLQRRPVWDQSPVVKCTQCLGLAIPEILAGAV</sequence>
<proteinExistence type="predicted"/>
<dbReference type="EMBL" id="BGZK01003130">
    <property type="protein sequence ID" value="GBP98376.1"/>
    <property type="molecule type" value="Genomic_DNA"/>
</dbReference>
<reference evidence="1 2" key="1">
    <citation type="journal article" date="2019" name="Commun. Biol.">
        <title>The bagworm genome reveals a unique fibroin gene that provides high tensile strength.</title>
        <authorList>
            <person name="Kono N."/>
            <person name="Nakamura H."/>
            <person name="Ohtoshi R."/>
            <person name="Tomita M."/>
            <person name="Numata K."/>
            <person name="Arakawa K."/>
        </authorList>
    </citation>
    <scope>NUCLEOTIDE SEQUENCE [LARGE SCALE GENOMIC DNA]</scope>
</reference>
<accession>A0A4C2ACK4</accession>
<organism evidence="1 2">
    <name type="scientific">Eumeta variegata</name>
    <name type="common">Bagworm moth</name>
    <name type="synonym">Eumeta japonica</name>
    <dbReference type="NCBI Taxonomy" id="151549"/>
    <lineage>
        <taxon>Eukaryota</taxon>
        <taxon>Metazoa</taxon>
        <taxon>Ecdysozoa</taxon>
        <taxon>Arthropoda</taxon>
        <taxon>Hexapoda</taxon>
        <taxon>Insecta</taxon>
        <taxon>Pterygota</taxon>
        <taxon>Neoptera</taxon>
        <taxon>Endopterygota</taxon>
        <taxon>Lepidoptera</taxon>
        <taxon>Glossata</taxon>
        <taxon>Ditrysia</taxon>
        <taxon>Tineoidea</taxon>
        <taxon>Psychidae</taxon>
        <taxon>Oiketicinae</taxon>
        <taxon>Eumeta</taxon>
    </lineage>
</organism>
<keyword evidence="2" id="KW-1185">Reference proteome</keyword>